<dbReference type="Gene3D" id="3.50.50.60">
    <property type="entry name" value="FAD/NAD(P)-binding domain"/>
    <property type="match status" value="1"/>
</dbReference>
<protein>
    <submittedName>
        <fullName evidence="2">FAD-dependent oxidoreductase</fullName>
    </submittedName>
</protein>
<organism evidence="2 3">
    <name type="scientific">Thermoleptolyngbya sichuanensis A183</name>
    <dbReference type="NCBI Taxonomy" id="2737172"/>
    <lineage>
        <taxon>Bacteria</taxon>
        <taxon>Bacillati</taxon>
        <taxon>Cyanobacteriota</taxon>
        <taxon>Cyanophyceae</taxon>
        <taxon>Oculatellales</taxon>
        <taxon>Oculatellaceae</taxon>
        <taxon>Thermoleptolyngbya</taxon>
        <taxon>Thermoleptolyngbya sichuanensis</taxon>
    </lineage>
</organism>
<dbReference type="InterPro" id="IPR005288">
    <property type="entry name" value="NadB"/>
</dbReference>
<dbReference type="InterPro" id="IPR036188">
    <property type="entry name" value="FAD/NAD-bd_sf"/>
</dbReference>
<feature type="chain" id="PRO_5026691327" evidence="1">
    <location>
        <begin position="27"/>
        <end position="681"/>
    </location>
</feature>
<dbReference type="Pfam" id="PF12831">
    <property type="entry name" value="FAD_oxidored"/>
    <property type="match status" value="3"/>
</dbReference>
<dbReference type="EMBL" id="CP053661">
    <property type="protein sequence ID" value="QKD81326.1"/>
    <property type="molecule type" value="Genomic_DNA"/>
</dbReference>
<dbReference type="Proteomes" id="UP000505210">
    <property type="component" value="Chromosome"/>
</dbReference>
<dbReference type="RefSeq" id="WP_172353730.1">
    <property type="nucleotide sequence ID" value="NZ_CP053661.1"/>
</dbReference>
<evidence type="ECO:0000313" key="3">
    <source>
        <dbReference type="Proteomes" id="UP000505210"/>
    </source>
</evidence>
<dbReference type="PANTHER" id="PTHR42716:SF1">
    <property type="entry name" value="SLL0471 PROTEIN"/>
    <property type="match status" value="1"/>
</dbReference>
<dbReference type="GO" id="GO:0008734">
    <property type="term" value="F:L-aspartate oxidase activity"/>
    <property type="evidence" value="ECO:0007669"/>
    <property type="project" value="InterPro"/>
</dbReference>
<feature type="signal peptide" evidence="1">
    <location>
        <begin position="1"/>
        <end position="26"/>
    </location>
</feature>
<dbReference type="KEGG" id="theu:HPC62_03290"/>
<dbReference type="AlphaFoldDB" id="A0A6M8BB86"/>
<gene>
    <name evidence="2" type="ORF">HPC62_03290</name>
</gene>
<dbReference type="PANTHER" id="PTHR42716">
    <property type="entry name" value="L-ASPARTATE OXIDASE"/>
    <property type="match status" value="1"/>
</dbReference>
<name>A0A6M8BB86_9CYAN</name>
<dbReference type="SUPFAM" id="SSF51905">
    <property type="entry name" value="FAD/NAD(P)-binding domain"/>
    <property type="match status" value="1"/>
</dbReference>
<evidence type="ECO:0000313" key="2">
    <source>
        <dbReference type="EMBL" id="QKD81326.1"/>
    </source>
</evidence>
<reference evidence="2 3" key="1">
    <citation type="submission" date="2020-05" db="EMBL/GenBank/DDBJ databases">
        <title>Complete genome sequence of of a novel Thermoleptolyngbya strain isolated from hot springs of Ganzi, Sichuan China.</title>
        <authorList>
            <person name="Tang J."/>
            <person name="Daroch M."/>
            <person name="Li L."/>
            <person name="Waleron K."/>
            <person name="Waleron M."/>
            <person name="Waleron M."/>
        </authorList>
    </citation>
    <scope>NUCLEOTIDE SEQUENCE [LARGE SCALE GENOMIC DNA]</scope>
    <source>
        <strain evidence="2 3">PKUAC-SCTA183</strain>
    </source>
</reference>
<keyword evidence="3" id="KW-1185">Reference proteome</keyword>
<sequence>MTRNKRTRSFAAFLASLVGFTTLAPAASAQAPVSANRPAPSETVDCEILVVGGGLAGVATSYEALLAGRTVCMTELTDWMGGQITSQGTSALDEARRQRQLLYYSKGYLELRDRIQKKYRRLSPGDCWVSVSCFLPRDAEKILEDMLRDAARKGRGRLKWFPSTVIKELDYTADGKQIAAATAIQHSPAPNTPPLNTEPLSQIIEDAYRYENSSRLNKKVIRFVPKARRQPGVADWYVVEATETGELIALADVPYRLGLDPRSHLNPSLPTTNGDPYCTQGFTYTFAMERTAEPQPQQKPPFYERYEPYYGYDPNPRLADIDVVFTYRRIWSPEPRSTERVFGVSRPKPGDISMQNWVWGNDYRPGTSRDNLIYTRQQLQERGQLAAGGWLGGLRTETLAAGEELALGYYYWFTMGTTDSQLGDGVKKPAPNHRLLAGLESPMGTVHGLSKYPYIREGRRIIGRPTYGYRNGFSMNELDISKADFRADFYRQNLSPEMYRNLWIALAGLETVSAIAKNTPPDQIQRRTRSTIYPDAVGIAQYAIDFHPCMAYSPPEAPGNIERPGTRQGHGQAYPGQIPLQAMIPQKLDNLLVAGKSIATSTMVAAAYRVHSFEWSVGAAAGTTAAFALRENVPPYQLVDDLPRREPQLEQLQRLLVRNGNPIEFPDTSIFNLDWADWAPW</sequence>
<accession>A0A6M8BB86</accession>
<keyword evidence="1" id="KW-0732">Signal</keyword>
<proteinExistence type="predicted"/>
<evidence type="ECO:0000256" key="1">
    <source>
        <dbReference type="SAM" id="SignalP"/>
    </source>
</evidence>
<dbReference type="GO" id="GO:0009435">
    <property type="term" value="P:NAD+ biosynthetic process"/>
    <property type="evidence" value="ECO:0007669"/>
    <property type="project" value="InterPro"/>
</dbReference>